<organism evidence="2 3">
    <name type="scientific">Massilia forsythiae</name>
    <dbReference type="NCBI Taxonomy" id="2728020"/>
    <lineage>
        <taxon>Bacteria</taxon>
        <taxon>Pseudomonadati</taxon>
        <taxon>Pseudomonadota</taxon>
        <taxon>Betaproteobacteria</taxon>
        <taxon>Burkholderiales</taxon>
        <taxon>Oxalobacteraceae</taxon>
        <taxon>Telluria group</taxon>
        <taxon>Massilia</taxon>
    </lineage>
</organism>
<dbReference type="PROSITE" id="PS51462">
    <property type="entry name" value="NUDIX"/>
    <property type="match status" value="1"/>
</dbReference>
<dbReference type="KEGG" id="mfy:HH212_17175"/>
<proteinExistence type="predicted"/>
<dbReference type="EMBL" id="CP051685">
    <property type="protein sequence ID" value="QJE01547.1"/>
    <property type="molecule type" value="Genomic_DNA"/>
</dbReference>
<dbReference type="Pfam" id="PF00293">
    <property type="entry name" value="NUDIX"/>
    <property type="match status" value="1"/>
</dbReference>
<feature type="domain" description="Nudix hydrolase" evidence="1">
    <location>
        <begin position="8"/>
        <end position="141"/>
    </location>
</feature>
<dbReference type="Gene3D" id="1.10.10.10">
    <property type="entry name" value="Winged helix-like DNA-binding domain superfamily/Winged helix DNA-binding domain"/>
    <property type="match status" value="1"/>
</dbReference>
<evidence type="ECO:0000313" key="2">
    <source>
        <dbReference type="EMBL" id="QJE01547.1"/>
    </source>
</evidence>
<dbReference type="Gene3D" id="3.90.79.10">
    <property type="entry name" value="Nucleoside Triphosphate Pyrophosphohydrolase"/>
    <property type="match status" value="1"/>
</dbReference>
<evidence type="ECO:0000259" key="1">
    <source>
        <dbReference type="PROSITE" id="PS51462"/>
    </source>
</evidence>
<gene>
    <name evidence="2" type="ORF">HH212_17175</name>
</gene>
<dbReference type="Pfam" id="PF21906">
    <property type="entry name" value="WHD_NrtR"/>
    <property type="match status" value="1"/>
</dbReference>
<reference evidence="2 3" key="1">
    <citation type="submission" date="2020-04" db="EMBL/GenBank/DDBJ databases">
        <title>Genome sequencing of novel species.</title>
        <authorList>
            <person name="Heo J."/>
            <person name="Kim S.-J."/>
            <person name="Kim J.-S."/>
            <person name="Hong S.-B."/>
            <person name="Kwon S.-W."/>
        </authorList>
    </citation>
    <scope>NUCLEOTIDE SEQUENCE [LARGE SCALE GENOMIC DNA]</scope>
    <source>
        <strain evidence="2 3">GN2-R2</strain>
    </source>
</reference>
<dbReference type="SUPFAM" id="SSF55811">
    <property type="entry name" value="Nudix"/>
    <property type="match status" value="1"/>
</dbReference>
<dbReference type="AlphaFoldDB" id="A0A7Z2VY34"/>
<dbReference type="InterPro" id="IPR054105">
    <property type="entry name" value="WHD_NrtR"/>
</dbReference>
<dbReference type="PANTHER" id="PTHR43736:SF4">
    <property type="entry name" value="SLR1690 PROTEIN"/>
    <property type="match status" value="1"/>
</dbReference>
<dbReference type="PANTHER" id="PTHR43736">
    <property type="entry name" value="ADP-RIBOSE PYROPHOSPHATASE"/>
    <property type="match status" value="1"/>
</dbReference>
<keyword evidence="3" id="KW-1185">Reference proteome</keyword>
<dbReference type="SUPFAM" id="SSF46785">
    <property type="entry name" value="Winged helix' DNA-binding domain"/>
    <property type="match status" value="1"/>
</dbReference>
<evidence type="ECO:0000313" key="3">
    <source>
        <dbReference type="Proteomes" id="UP000502415"/>
    </source>
</evidence>
<dbReference type="GO" id="GO:0016787">
    <property type="term" value="F:hydrolase activity"/>
    <property type="evidence" value="ECO:0007669"/>
    <property type="project" value="UniProtKB-KW"/>
</dbReference>
<name>A0A7Z2VY34_9BURK</name>
<sequence>MKHYPDPLALVDVALFTIREGRLALLLATRRNRDEPYCGALALPGGVIHVDEDEDAQDAARRVVRTKLGIDPPYLEQLYTFSGRLRDPRRWSLSVAYYSLVPQQVLEATHIEGLEFVPVDALPKLPFDHDAIAAMAIRRLRGKSTYSSLLTFLLPQAFTLPELHAVYEQVTGSNTNIAAFRKKVLDEGMIEPTGQRRTGGQHRAPDLYRRKGAGLQELKRTI</sequence>
<dbReference type="InterPro" id="IPR015797">
    <property type="entry name" value="NUDIX_hydrolase-like_dom_sf"/>
</dbReference>
<accession>A0A7Z2VY34</accession>
<dbReference type="RefSeq" id="WP_170203578.1">
    <property type="nucleotide sequence ID" value="NZ_CP051685.1"/>
</dbReference>
<protein>
    <submittedName>
        <fullName evidence="2">NUDIX hydrolase</fullName>
    </submittedName>
</protein>
<dbReference type="Proteomes" id="UP000502415">
    <property type="component" value="Chromosome"/>
</dbReference>
<dbReference type="InterPro" id="IPR036390">
    <property type="entry name" value="WH_DNA-bd_sf"/>
</dbReference>
<dbReference type="InterPro" id="IPR000086">
    <property type="entry name" value="NUDIX_hydrolase_dom"/>
</dbReference>
<dbReference type="CDD" id="cd18873">
    <property type="entry name" value="NUDIX_NadM_like"/>
    <property type="match status" value="1"/>
</dbReference>
<keyword evidence="2" id="KW-0378">Hydrolase</keyword>
<dbReference type="InterPro" id="IPR036388">
    <property type="entry name" value="WH-like_DNA-bd_sf"/>
</dbReference>